<organism evidence="2 3">
    <name type="scientific">Silvimonas iriomotensis</name>
    <dbReference type="NCBI Taxonomy" id="449662"/>
    <lineage>
        <taxon>Bacteria</taxon>
        <taxon>Pseudomonadati</taxon>
        <taxon>Pseudomonadota</taxon>
        <taxon>Betaproteobacteria</taxon>
        <taxon>Neisseriales</taxon>
        <taxon>Chitinibacteraceae</taxon>
        <taxon>Silvimonas</taxon>
    </lineage>
</organism>
<keyword evidence="3" id="KW-1185">Reference proteome</keyword>
<gene>
    <name evidence="2" type="ORF">GCM10010970_26600</name>
</gene>
<sequence>MRHDPDGKDAHNPLEPRLQAQRQLRQNAIAIDRHNHVPHKQTPPPLHGRGGKAS</sequence>
<feature type="compositionally biased region" description="Low complexity" evidence="1">
    <location>
        <begin position="17"/>
        <end position="30"/>
    </location>
</feature>
<evidence type="ECO:0000313" key="2">
    <source>
        <dbReference type="EMBL" id="GGP22660.1"/>
    </source>
</evidence>
<name>A0ABQ2PBN0_9NEIS</name>
<dbReference type="EMBL" id="BMLX01000003">
    <property type="protein sequence ID" value="GGP22660.1"/>
    <property type="molecule type" value="Genomic_DNA"/>
</dbReference>
<proteinExistence type="predicted"/>
<evidence type="ECO:0000256" key="1">
    <source>
        <dbReference type="SAM" id="MobiDB-lite"/>
    </source>
</evidence>
<accession>A0ABQ2PBN0</accession>
<comment type="caution">
    <text evidence="2">The sequence shown here is derived from an EMBL/GenBank/DDBJ whole genome shotgun (WGS) entry which is preliminary data.</text>
</comment>
<feature type="compositionally biased region" description="Basic and acidic residues" evidence="1">
    <location>
        <begin position="1"/>
        <end position="14"/>
    </location>
</feature>
<dbReference type="RefSeq" id="WP_188704840.1">
    <property type="nucleotide sequence ID" value="NZ_BMLX01000003.1"/>
</dbReference>
<feature type="region of interest" description="Disordered" evidence="1">
    <location>
        <begin position="1"/>
        <end position="54"/>
    </location>
</feature>
<protein>
    <submittedName>
        <fullName evidence="2">Uncharacterized protein</fullName>
    </submittedName>
</protein>
<reference evidence="3" key="1">
    <citation type="journal article" date="2019" name="Int. J. Syst. Evol. Microbiol.">
        <title>The Global Catalogue of Microorganisms (GCM) 10K type strain sequencing project: providing services to taxonomists for standard genome sequencing and annotation.</title>
        <authorList>
            <consortium name="The Broad Institute Genomics Platform"/>
            <consortium name="The Broad Institute Genome Sequencing Center for Infectious Disease"/>
            <person name="Wu L."/>
            <person name="Ma J."/>
        </authorList>
    </citation>
    <scope>NUCLEOTIDE SEQUENCE [LARGE SCALE GENOMIC DNA]</scope>
    <source>
        <strain evidence="3">CGMCC 1.8859</strain>
    </source>
</reference>
<dbReference type="Proteomes" id="UP000637267">
    <property type="component" value="Unassembled WGS sequence"/>
</dbReference>
<evidence type="ECO:0000313" key="3">
    <source>
        <dbReference type="Proteomes" id="UP000637267"/>
    </source>
</evidence>